<dbReference type="Proteomes" id="UP000254968">
    <property type="component" value="Unassembled WGS sequence"/>
</dbReference>
<feature type="chain" id="PRO_5016805613" description="DUF4189 domain-containing protein" evidence="1">
    <location>
        <begin position="22"/>
        <end position="141"/>
    </location>
</feature>
<dbReference type="RefSeq" id="WP_115302640.1">
    <property type="nucleotide sequence ID" value="NZ_CAAAHO010000004.1"/>
</dbReference>
<evidence type="ECO:0000313" key="2">
    <source>
        <dbReference type="EMBL" id="STX28931.1"/>
    </source>
</evidence>
<protein>
    <recommendedName>
        <fullName evidence="4">DUF4189 domain-containing protein</fullName>
    </recommendedName>
</protein>
<evidence type="ECO:0000313" key="3">
    <source>
        <dbReference type="Proteomes" id="UP000254968"/>
    </source>
</evidence>
<dbReference type="AlphaFoldDB" id="A0A378I2K3"/>
<evidence type="ECO:0008006" key="4">
    <source>
        <dbReference type="Google" id="ProtNLM"/>
    </source>
</evidence>
<evidence type="ECO:0000256" key="1">
    <source>
        <dbReference type="SAM" id="SignalP"/>
    </source>
</evidence>
<reference evidence="2 3" key="1">
    <citation type="submission" date="2018-06" db="EMBL/GenBank/DDBJ databases">
        <authorList>
            <consortium name="Pathogen Informatics"/>
            <person name="Doyle S."/>
        </authorList>
    </citation>
    <scope>NUCLEOTIDE SEQUENCE [LARGE SCALE GENOMIC DNA]</scope>
    <source>
        <strain evidence="2 3">NCTC13315</strain>
    </source>
</reference>
<name>A0A378I2K3_9GAMM</name>
<sequence>MNKKSLYCIVPFSFYAQFALAQWHCIAEDGANRQWLAISNYQRSAINRAMEVCKKESHEPSSCKTSKANCDLFVNGISTKPAWQCTALDQMAVVWRSNSYSNRDDAALAAKAYCQENSGFPDTCYVNLLTCKNINRRNINQ</sequence>
<accession>A0A378I2K3</accession>
<keyword evidence="3" id="KW-1185">Reference proteome</keyword>
<keyword evidence="1" id="KW-0732">Signal</keyword>
<feature type="signal peptide" evidence="1">
    <location>
        <begin position="1"/>
        <end position="21"/>
    </location>
</feature>
<organism evidence="2 3">
    <name type="scientific">Legionella beliardensis</name>
    <dbReference type="NCBI Taxonomy" id="91822"/>
    <lineage>
        <taxon>Bacteria</taxon>
        <taxon>Pseudomonadati</taxon>
        <taxon>Pseudomonadota</taxon>
        <taxon>Gammaproteobacteria</taxon>
        <taxon>Legionellales</taxon>
        <taxon>Legionellaceae</taxon>
        <taxon>Legionella</taxon>
    </lineage>
</organism>
<dbReference type="OrthoDB" id="5652118at2"/>
<dbReference type="EMBL" id="UGNV01000001">
    <property type="protein sequence ID" value="STX28931.1"/>
    <property type="molecule type" value="Genomic_DNA"/>
</dbReference>
<proteinExistence type="predicted"/>
<gene>
    <name evidence="2" type="ORF">NCTC13315_01465</name>
</gene>